<sequence>MSALARLAAAALADAKPTVFWQDPQVAGHTVPEPEPELRGHITTDLAVVGGGYSGLWTALLAKERDPDRDVVLLEARTVGWAASGRNGGFCESSLTHGHANGVERWPDEIAELERLGHENLDRIAEAVARYGIDCEFERTGAIIAATEEWQLPGLREDAQRMRDLGYDVVDLDAAQMRAEVNSPTYLGGIYDRDGVAMLHPAKLAWGLREACLRLGVRIFEHTPVRAIRSEPGRLRLESRHGSVRARQVAWGTGAFPGPLRRIRHFVAPVYDYALMTEPLTTEQREAIGWASRAGMSDASNQFHYYRLTADNRILWGGYDVIYHYGGKVRPEFHQRPETFQRLAEHFFTTFPQLEDVRFTHKWGGVIDTCSRFCAFFGTAYGGRLAYAAGFTGLGVGATRFGAEVMLDRLAGVETERTRTAMVRSKPIPFPPEPLRYLGIELTRRSIAAADRNGGYRQPLVARPGRGRNGIRQLIRPPRPRPAAAGRRAGITAVAAVPAPAG</sequence>
<dbReference type="Pfam" id="PF01266">
    <property type="entry name" value="DAO"/>
    <property type="match status" value="1"/>
</dbReference>
<proteinExistence type="predicted"/>
<reference evidence="2 3" key="1">
    <citation type="journal article" date="2013" name="Genome Announc.">
        <title>Draft Genome Sequence of the Lignocellulose Decomposer Thermobifida fusca Strain TM51.</title>
        <authorList>
            <person name="Toth A."/>
            <person name="Barna T."/>
            <person name="Nagy I."/>
            <person name="Horvath B."/>
            <person name="Nagy I."/>
            <person name="Tancsics A."/>
            <person name="Kriszt B."/>
            <person name="Baka E."/>
            <person name="Fekete C."/>
            <person name="Kukolya J."/>
        </authorList>
    </citation>
    <scope>NUCLEOTIDE SEQUENCE [LARGE SCALE GENOMIC DNA]</scope>
    <source>
        <strain evidence="2 3">TM51</strain>
    </source>
</reference>
<evidence type="ECO:0000259" key="1">
    <source>
        <dbReference type="Pfam" id="PF01266"/>
    </source>
</evidence>
<dbReference type="EMBL" id="AOSG01000008">
    <property type="protein sequence ID" value="EOR72542.1"/>
    <property type="molecule type" value="Genomic_DNA"/>
</dbReference>
<dbReference type="GO" id="GO:0005737">
    <property type="term" value="C:cytoplasm"/>
    <property type="evidence" value="ECO:0007669"/>
    <property type="project" value="TreeGrafter"/>
</dbReference>
<dbReference type="InterPro" id="IPR006076">
    <property type="entry name" value="FAD-dep_OxRdtase"/>
</dbReference>
<dbReference type="Gene3D" id="3.30.9.10">
    <property type="entry name" value="D-Amino Acid Oxidase, subunit A, domain 2"/>
    <property type="match status" value="1"/>
</dbReference>
<gene>
    <name evidence="2" type="ORF">TM51_01760</name>
</gene>
<keyword evidence="3" id="KW-1185">Reference proteome</keyword>
<dbReference type="SUPFAM" id="SSF51905">
    <property type="entry name" value="FAD/NAD(P)-binding domain"/>
    <property type="match status" value="1"/>
</dbReference>
<feature type="domain" description="FAD dependent oxidoreductase" evidence="1">
    <location>
        <begin position="45"/>
        <end position="407"/>
    </location>
</feature>
<dbReference type="Gene3D" id="3.50.50.60">
    <property type="entry name" value="FAD/NAD(P)-binding domain"/>
    <property type="match status" value="1"/>
</dbReference>
<evidence type="ECO:0000313" key="3">
    <source>
        <dbReference type="Proteomes" id="UP000014184"/>
    </source>
</evidence>
<dbReference type="PANTHER" id="PTHR13847">
    <property type="entry name" value="SARCOSINE DEHYDROGENASE-RELATED"/>
    <property type="match status" value="1"/>
</dbReference>
<protein>
    <submittedName>
        <fullName evidence="2">Oxidoreductase</fullName>
    </submittedName>
</protein>
<dbReference type="Proteomes" id="UP000014184">
    <property type="component" value="Unassembled WGS sequence"/>
</dbReference>
<dbReference type="AlphaFoldDB" id="A0A9P2WRF9"/>
<dbReference type="InterPro" id="IPR036188">
    <property type="entry name" value="FAD/NAD-bd_sf"/>
</dbReference>
<dbReference type="PANTHER" id="PTHR13847:SF281">
    <property type="entry name" value="FAD DEPENDENT OXIDOREDUCTASE DOMAIN-CONTAINING PROTEIN"/>
    <property type="match status" value="1"/>
</dbReference>
<evidence type="ECO:0000313" key="2">
    <source>
        <dbReference type="EMBL" id="EOR72542.1"/>
    </source>
</evidence>
<organism evidence="2 3">
    <name type="scientific">Thermobifida fusca TM51</name>
    <dbReference type="NCBI Taxonomy" id="1169414"/>
    <lineage>
        <taxon>Bacteria</taxon>
        <taxon>Bacillati</taxon>
        <taxon>Actinomycetota</taxon>
        <taxon>Actinomycetes</taxon>
        <taxon>Streptosporangiales</taxon>
        <taxon>Nocardiopsidaceae</taxon>
        <taxon>Thermobifida</taxon>
    </lineage>
</organism>
<name>A0A9P2WRF9_THEFU</name>
<comment type="caution">
    <text evidence="2">The sequence shown here is derived from an EMBL/GenBank/DDBJ whole genome shotgun (WGS) entry which is preliminary data.</text>
</comment>
<accession>A0A9P2WRF9</accession>